<feature type="compositionally biased region" description="Gly residues" evidence="1">
    <location>
        <begin position="493"/>
        <end position="503"/>
    </location>
</feature>
<organism evidence="3 4">
    <name type="scientific">Saguinus oedipus</name>
    <name type="common">Cotton-top tamarin</name>
    <name type="synonym">Oedipomidas oedipus</name>
    <dbReference type="NCBI Taxonomy" id="9490"/>
    <lineage>
        <taxon>Eukaryota</taxon>
        <taxon>Metazoa</taxon>
        <taxon>Chordata</taxon>
        <taxon>Craniata</taxon>
        <taxon>Vertebrata</taxon>
        <taxon>Euteleostomi</taxon>
        <taxon>Mammalia</taxon>
        <taxon>Eutheria</taxon>
        <taxon>Euarchontoglires</taxon>
        <taxon>Primates</taxon>
        <taxon>Haplorrhini</taxon>
        <taxon>Platyrrhini</taxon>
        <taxon>Cebidae</taxon>
        <taxon>Callitrichinae</taxon>
        <taxon>Saguinus</taxon>
    </lineage>
</organism>
<feature type="region of interest" description="Disordered" evidence="1">
    <location>
        <begin position="114"/>
        <end position="349"/>
    </location>
</feature>
<reference evidence="3 4" key="1">
    <citation type="submission" date="2023-05" db="EMBL/GenBank/DDBJ databases">
        <title>B98-5 Cell Line De Novo Hybrid Assembly: An Optical Mapping Approach.</title>
        <authorList>
            <person name="Kananen K."/>
            <person name="Auerbach J.A."/>
            <person name="Kautto E."/>
            <person name="Blachly J.S."/>
        </authorList>
    </citation>
    <scope>NUCLEOTIDE SEQUENCE [LARGE SCALE GENOMIC DNA]</scope>
    <source>
        <strain evidence="3">B95-8</strain>
        <tissue evidence="3">Cell line</tissue>
    </source>
</reference>
<dbReference type="EMBL" id="JASSZA010000019">
    <property type="protein sequence ID" value="KAK2088243.1"/>
    <property type="molecule type" value="Genomic_DNA"/>
</dbReference>
<protein>
    <recommendedName>
        <fullName evidence="5">Basic proline-rich protein-like</fullName>
    </recommendedName>
</protein>
<gene>
    <name evidence="3" type="ORF">P7K49_034150</name>
</gene>
<feature type="region of interest" description="Disordered" evidence="1">
    <location>
        <begin position="466"/>
        <end position="503"/>
    </location>
</feature>
<evidence type="ECO:0000313" key="4">
    <source>
        <dbReference type="Proteomes" id="UP001266305"/>
    </source>
</evidence>
<evidence type="ECO:0008006" key="5">
    <source>
        <dbReference type="Google" id="ProtNLM"/>
    </source>
</evidence>
<feature type="region of interest" description="Disordered" evidence="1">
    <location>
        <begin position="64"/>
        <end position="92"/>
    </location>
</feature>
<feature type="compositionally biased region" description="Low complexity" evidence="1">
    <location>
        <begin position="174"/>
        <end position="200"/>
    </location>
</feature>
<feature type="signal peptide" evidence="2">
    <location>
        <begin position="1"/>
        <end position="23"/>
    </location>
</feature>
<keyword evidence="2" id="KW-0732">Signal</keyword>
<comment type="caution">
    <text evidence="3">The sequence shown here is derived from an EMBL/GenBank/DDBJ whole genome shotgun (WGS) entry which is preliminary data.</text>
</comment>
<evidence type="ECO:0000256" key="2">
    <source>
        <dbReference type="SAM" id="SignalP"/>
    </source>
</evidence>
<evidence type="ECO:0000313" key="3">
    <source>
        <dbReference type="EMBL" id="KAK2088243.1"/>
    </source>
</evidence>
<keyword evidence="4" id="KW-1185">Reference proteome</keyword>
<evidence type="ECO:0000256" key="1">
    <source>
        <dbReference type="SAM" id="MobiDB-lite"/>
    </source>
</evidence>
<feature type="compositionally biased region" description="Low complexity" evidence="1">
    <location>
        <begin position="230"/>
        <end position="260"/>
    </location>
</feature>
<name>A0ABQ9TTW5_SAGOE</name>
<feature type="compositionally biased region" description="Pro residues" evidence="1">
    <location>
        <begin position="147"/>
        <end position="173"/>
    </location>
</feature>
<sequence>MPFTQAPLRALRWLLTVLGIATPTHLPACSERLGRNPELSSDLPECPVPVLAFIPLLFNPSPKRMPSATPPEMPRGSGPWRNQEVARPGGAAHSARLQPGLLYPLPEALSPGSCMQPPSLRASSLRRNPKNPACPHRPRGNPDPWKPRPPPHPAPGTPPTASPPPPAPTPTPASAPLDPRAGPQAAEPAQAPAEPQQTEQGRVLSGLGSARPRRATAAPQSYPHSFGSVAPSAAAPAPAGAPRPAWEAAPRGARPGATAAARRRRHLGTVRGPGEAGGGAARERAGAGRGGRGARQQPAPPLGRRGPEAGLATRGAPRERESAAGRRPRTAPGEHRLRPRGPPGNVVRTPRFFLEQPGREGRDCGAGCLASGRCGPRPRLLPLFLARLAVRVDYHSQGPGKCSSRLLEAWAGEGAVESSDDAGEAAVSGKRVAECKVAARDPLPPWAECAQIRLLTPWIAVEGASDLRSHNPHQPRTCREVYPDTEPSRPAASGGGRGALEME</sequence>
<accession>A0ABQ9TTW5</accession>
<feature type="chain" id="PRO_5047127532" description="Basic proline-rich protein-like" evidence="2">
    <location>
        <begin position="24"/>
        <end position="503"/>
    </location>
</feature>
<dbReference type="Proteomes" id="UP001266305">
    <property type="component" value="Unassembled WGS sequence"/>
</dbReference>
<proteinExistence type="predicted"/>